<keyword evidence="2" id="KW-1185">Reference proteome</keyword>
<proteinExistence type="predicted"/>
<dbReference type="SUPFAM" id="SSF52540">
    <property type="entry name" value="P-loop containing nucleoside triphosphate hydrolases"/>
    <property type="match status" value="1"/>
</dbReference>
<evidence type="ECO:0000313" key="2">
    <source>
        <dbReference type="Proteomes" id="UP000023152"/>
    </source>
</evidence>
<dbReference type="Proteomes" id="UP000023152">
    <property type="component" value="Unassembled WGS sequence"/>
</dbReference>
<protein>
    <submittedName>
        <fullName evidence="1">Uncharacterized protein</fullName>
    </submittedName>
</protein>
<dbReference type="EMBL" id="ASPP01010852">
    <property type="protein sequence ID" value="ETO22300.1"/>
    <property type="molecule type" value="Genomic_DNA"/>
</dbReference>
<dbReference type="SUPFAM" id="SSF81301">
    <property type="entry name" value="Nucleotidyltransferase"/>
    <property type="match status" value="1"/>
</dbReference>
<comment type="caution">
    <text evidence="1">The sequence shown here is derived from an EMBL/GenBank/DDBJ whole genome shotgun (WGS) entry which is preliminary data.</text>
</comment>
<gene>
    <name evidence="1" type="ORF">RFI_14899</name>
</gene>
<sequence>MTGTLDWWSKILSRSWPTISGKNKHSLLHLLHHTSFILFVCFVCLNNAQKERSDTLHEINENGDDLQTEKKKAEIGEIKPGINLQGYCVNKERCLASQSELLIWINIGFCRIWSYFPNTSFPCPHCGELSVNSILKLMTYNSEYLCYVSSTKKFVRRNCYEFTHEGISKEFCTVRVMKIRQHAESIEDLIKRSTNAMRSSKIINLLKELKRHGITSMTSLKGNKRLHQKILEDYKGDFNQVFDVGRFTILCNTPTELETAVAVMKKAYQFKLIVSEDKDFFNKQSKTHHRSHNIKLYVPEHKVYVEMQATLKKYTEIENPEVSHLFYEHIRAWKPKDSPTEEELKQASDKTLTKINDIIYEWIDKQEIIKIASRYKPHSKIRILRPPQLKDMTKKEIKSKKNIPLILIQFVFKKLCKLNPKKTEGKAIYVKYIMGEKNPASCADVISVLIKSKDQELVEDKTMSQDLETYIPLQASDRLNRIHDCYKYRKQRKKSEQQQQVIILQGKSGSGKSLFCRYLEKKLWEFYINGSTTSVPVYISLPKCYNELDENQIISQTLQKKQINKDIIDIIRRNISF</sequence>
<evidence type="ECO:0000313" key="1">
    <source>
        <dbReference type="EMBL" id="ETO22300.1"/>
    </source>
</evidence>
<dbReference type="OrthoDB" id="5984008at2759"/>
<accession>X6N7N5</accession>
<reference evidence="1 2" key="1">
    <citation type="journal article" date="2013" name="Curr. Biol.">
        <title>The Genome of the Foraminiferan Reticulomyxa filosa.</title>
        <authorList>
            <person name="Glockner G."/>
            <person name="Hulsmann N."/>
            <person name="Schleicher M."/>
            <person name="Noegel A.A."/>
            <person name="Eichinger L."/>
            <person name="Gallinger C."/>
            <person name="Pawlowski J."/>
            <person name="Sierra R."/>
            <person name="Euteneuer U."/>
            <person name="Pillet L."/>
            <person name="Moustafa A."/>
            <person name="Platzer M."/>
            <person name="Groth M."/>
            <person name="Szafranski K."/>
            <person name="Schliwa M."/>
        </authorList>
    </citation>
    <scope>NUCLEOTIDE SEQUENCE [LARGE SCALE GENOMIC DNA]</scope>
</reference>
<dbReference type="InterPro" id="IPR043519">
    <property type="entry name" value="NT_sf"/>
</dbReference>
<dbReference type="Gene3D" id="3.40.50.300">
    <property type="entry name" value="P-loop containing nucleotide triphosphate hydrolases"/>
    <property type="match status" value="1"/>
</dbReference>
<dbReference type="InterPro" id="IPR027417">
    <property type="entry name" value="P-loop_NTPase"/>
</dbReference>
<name>X6N7N5_RETFI</name>
<dbReference type="AlphaFoldDB" id="X6N7N5"/>
<organism evidence="1 2">
    <name type="scientific">Reticulomyxa filosa</name>
    <dbReference type="NCBI Taxonomy" id="46433"/>
    <lineage>
        <taxon>Eukaryota</taxon>
        <taxon>Sar</taxon>
        <taxon>Rhizaria</taxon>
        <taxon>Retaria</taxon>
        <taxon>Foraminifera</taxon>
        <taxon>Monothalamids</taxon>
        <taxon>Reticulomyxidae</taxon>
        <taxon>Reticulomyxa</taxon>
    </lineage>
</organism>
<feature type="non-terminal residue" evidence="1">
    <location>
        <position position="577"/>
    </location>
</feature>